<evidence type="ECO:0000313" key="1">
    <source>
        <dbReference type="EMBL" id="KAG6935642.1"/>
    </source>
</evidence>
<dbReference type="AlphaFoldDB" id="A0A8T1T2C6"/>
<dbReference type="Proteomes" id="UP000765507">
    <property type="component" value="Unassembled WGS sequence"/>
</dbReference>
<accession>A0A8T1T2C6</accession>
<evidence type="ECO:0000313" key="2">
    <source>
        <dbReference type="Proteomes" id="UP000765507"/>
    </source>
</evidence>
<sequence>MADVVTHLNELNTSMQGTGMNTVTAREKLSACIRKLPVWIKFEKRNVTNFPFLEEIVVSENEGMTIATEVTKHLQQLSDSFQRYFSTGDLDVAKKWILDPFLFNLDSINDSDLMKDDLIELPANGQIQMEFETMKLENFWCAQLAPFPQLAKTALEILV</sequence>
<proteinExistence type="predicted"/>
<comment type="caution">
    <text evidence="1">The sequence shown here is derived from an EMBL/GenBank/DDBJ whole genome shotgun (WGS) entry which is preliminary data.</text>
</comment>
<name>A0A8T1T2C6_CHESE</name>
<feature type="non-terminal residue" evidence="1">
    <location>
        <position position="159"/>
    </location>
</feature>
<dbReference type="EMBL" id="JAHGAV010000042">
    <property type="protein sequence ID" value="KAG6935642.1"/>
    <property type="molecule type" value="Genomic_DNA"/>
</dbReference>
<keyword evidence="2" id="KW-1185">Reference proteome</keyword>
<dbReference type="PANTHER" id="PTHR45913">
    <property type="entry name" value="EPM2A-INTERACTING PROTEIN 1"/>
    <property type="match status" value="1"/>
</dbReference>
<dbReference type="PANTHER" id="PTHR45913:SF19">
    <property type="entry name" value="LOW QUALITY PROTEIN: ZINC FINGER BED DOMAIN-CONTAINING PROTEIN 5-LIKE"/>
    <property type="match status" value="1"/>
</dbReference>
<organism evidence="1 2">
    <name type="scientific">Chelydra serpentina</name>
    <name type="common">Snapping turtle</name>
    <name type="synonym">Testudo serpentina</name>
    <dbReference type="NCBI Taxonomy" id="8475"/>
    <lineage>
        <taxon>Eukaryota</taxon>
        <taxon>Metazoa</taxon>
        <taxon>Chordata</taxon>
        <taxon>Craniata</taxon>
        <taxon>Vertebrata</taxon>
        <taxon>Euteleostomi</taxon>
        <taxon>Archelosauria</taxon>
        <taxon>Testudinata</taxon>
        <taxon>Testudines</taxon>
        <taxon>Cryptodira</taxon>
        <taxon>Durocryptodira</taxon>
        <taxon>Americhelydia</taxon>
        <taxon>Chelydroidea</taxon>
        <taxon>Chelydridae</taxon>
        <taxon>Chelydra</taxon>
    </lineage>
</organism>
<gene>
    <name evidence="1" type="ORF">G0U57_014592</name>
</gene>
<protein>
    <submittedName>
        <fullName evidence="1">Zinc finger BED-type containing 8</fullName>
    </submittedName>
</protein>
<reference evidence="1 2" key="1">
    <citation type="journal article" date="2020" name="G3 (Bethesda)">
        <title>Draft Genome of the Common Snapping Turtle, Chelydra serpentina, a Model for Phenotypic Plasticity in Reptiles.</title>
        <authorList>
            <person name="Das D."/>
            <person name="Singh S.K."/>
            <person name="Bierstedt J."/>
            <person name="Erickson A."/>
            <person name="Galli G.L.J."/>
            <person name="Crossley D.A. 2nd"/>
            <person name="Rhen T."/>
        </authorList>
    </citation>
    <scope>NUCLEOTIDE SEQUENCE [LARGE SCALE GENOMIC DNA]</scope>
    <source>
        <strain evidence="1">KW</strain>
    </source>
</reference>
<dbReference type="OrthoDB" id="6144063at2759"/>